<evidence type="ECO:0000313" key="8">
    <source>
        <dbReference type="EMBL" id="RYC07479.1"/>
    </source>
</evidence>
<comment type="similarity">
    <text evidence="1 5">Belongs to the D-isomer specific 2-hydroxyacid dehydrogenase family.</text>
</comment>
<keyword evidence="3 5" id="KW-0560">Oxidoreductase</keyword>
<dbReference type="InterPro" id="IPR036291">
    <property type="entry name" value="NAD(P)-bd_dom_sf"/>
</dbReference>
<feature type="domain" description="D-isomer specific 2-hydroxyacid dehydrogenase NAD-binding" evidence="7">
    <location>
        <begin position="120"/>
        <end position="290"/>
    </location>
</feature>
<dbReference type="PANTHER" id="PTHR10996">
    <property type="entry name" value="2-HYDROXYACID DEHYDROGENASE-RELATED"/>
    <property type="match status" value="1"/>
</dbReference>
<dbReference type="InterPro" id="IPR029752">
    <property type="entry name" value="D-isomer_DH_CS1"/>
</dbReference>
<accession>A0A4Q2STE7</accession>
<dbReference type="SUPFAM" id="SSF51735">
    <property type="entry name" value="NAD(P)-binding Rossmann-fold domains"/>
    <property type="match status" value="1"/>
</dbReference>
<dbReference type="SUPFAM" id="SSF52283">
    <property type="entry name" value="Formate/glycerate dehydrogenase catalytic domain-like"/>
    <property type="match status" value="1"/>
</dbReference>
<dbReference type="Pfam" id="PF02826">
    <property type="entry name" value="2-Hacid_dh_C"/>
    <property type="match status" value="1"/>
</dbReference>
<organism evidence="8 9">
    <name type="scientific">Nocardioides zhouii</name>
    <dbReference type="NCBI Taxonomy" id="1168729"/>
    <lineage>
        <taxon>Bacteria</taxon>
        <taxon>Bacillati</taxon>
        <taxon>Actinomycetota</taxon>
        <taxon>Actinomycetes</taxon>
        <taxon>Propionibacteriales</taxon>
        <taxon>Nocardioidaceae</taxon>
        <taxon>Nocardioides</taxon>
    </lineage>
</organism>
<keyword evidence="9" id="KW-1185">Reference proteome</keyword>
<sequence>MVSRAASGKDGVVTLDAQHPVRVVQLGGLMPFVREWLVDRYAAPELADLADPAGVEVAVVGGGAPVGAAEMDALPDLRAIANFGVGYDNVDVAEAQRRGIVVSNTPDVLTDAVADLAAFLVVDVLRGITAADRFVRSGAWGRGEKLPLTRDVRGAVVGVLGLGRIGTAAAERLEAFGAEVHYHSRSPKDVAWTHHGSPVELVRASDVLVVLTPGGAGTEKLVDAAVLDALGPDGYLVNVARGSVVDEDALVAALEAGRIAGAGLDVFADEPHVPEALLTRDDVVLLPHVGSATTQTREAMGRVVLDNVDAFLERGALVTPVPTD</sequence>
<dbReference type="Proteomes" id="UP000291101">
    <property type="component" value="Unassembled WGS sequence"/>
</dbReference>
<comment type="caution">
    <text evidence="8">The sequence shown here is derived from an EMBL/GenBank/DDBJ whole genome shotgun (WGS) entry which is preliminary data.</text>
</comment>
<dbReference type="OrthoDB" id="117809at2"/>
<dbReference type="GO" id="GO:0051287">
    <property type="term" value="F:NAD binding"/>
    <property type="evidence" value="ECO:0007669"/>
    <property type="project" value="InterPro"/>
</dbReference>
<name>A0A4Q2STE7_9ACTN</name>
<gene>
    <name evidence="8" type="ORF">EUA94_14415</name>
</gene>
<dbReference type="InterPro" id="IPR006139">
    <property type="entry name" value="D-isomer_2_OHA_DH_cat_dom"/>
</dbReference>
<dbReference type="Gene3D" id="3.40.50.720">
    <property type="entry name" value="NAD(P)-binding Rossmann-like Domain"/>
    <property type="match status" value="2"/>
</dbReference>
<evidence type="ECO:0000256" key="5">
    <source>
        <dbReference type="RuleBase" id="RU003719"/>
    </source>
</evidence>
<dbReference type="GO" id="GO:0005829">
    <property type="term" value="C:cytosol"/>
    <property type="evidence" value="ECO:0007669"/>
    <property type="project" value="TreeGrafter"/>
</dbReference>
<dbReference type="Pfam" id="PF00389">
    <property type="entry name" value="2-Hacid_dh"/>
    <property type="match status" value="1"/>
</dbReference>
<dbReference type="FunFam" id="3.40.50.720:FF:000213">
    <property type="entry name" value="Putative 2-hydroxyacid dehydrogenase"/>
    <property type="match status" value="1"/>
</dbReference>
<dbReference type="InterPro" id="IPR050223">
    <property type="entry name" value="D-isomer_2-hydroxyacid_DH"/>
</dbReference>
<dbReference type="InterPro" id="IPR006140">
    <property type="entry name" value="D-isomer_DH_NAD-bd"/>
</dbReference>
<dbReference type="GO" id="GO:0030267">
    <property type="term" value="F:glyoxylate reductase (NADPH) activity"/>
    <property type="evidence" value="ECO:0007669"/>
    <property type="project" value="TreeGrafter"/>
</dbReference>
<dbReference type="AlphaFoldDB" id="A0A4Q2STE7"/>
<evidence type="ECO:0000256" key="2">
    <source>
        <dbReference type="ARBA" id="ARBA00022857"/>
    </source>
</evidence>
<evidence type="ECO:0000256" key="4">
    <source>
        <dbReference type="ARBA" id="ARBA00023027"/>
    </source>
</evidence>
<evidence type="ECO:0000313" key="9">
    <source>
        <dbReference type="Proteomes" id="UP000291101"/>
    </source>
</evidence>
<reference evidence="8 9" key="1">
    <citation type="submission" date="2019-01" db="EMBL/GenBank/DDBJ databases">
        <title>Novel species of Nocardioides.</title>
        <authorList>
            <person name="Liu Q."/>
            <person name="X Y.-H."/>
        </authorList>
    </citation>
    <scope>NUCLEOTIDE SEQUENCE [LARGE SCALE GENOMIC DNA]</scope>
    <source>
        <strain evidence="8 9">HLT2-9</strain>
    </source>
</reference>
<feature type="domain" description="D-isomer specific 2-hydroxyacid dehydrogenase catalytic" evidence="6">
    <location>
        <begin position="53"/>
        <end position="321"/>
    </location>
</feature>
<keyword evidence="2" id="KW-0521">NADP</keyword>
<dbReference type="CDD" id="cd12156">
    <property type="entry name" value="HPPR"/>
    <property type="match status" value="1"/>
</dbReference>
<evidence type="ECO:0000256" key="3">
    <source>
        <dbReference type="ARBA" id="ARBA00023002"/>
    </source>
</evidence>
<evidence type="ECO:0000256" key="1">
    <source>
        <dbReference type="ARBA" id="ARBA00005854"/>
    </source>
</evidence>
<dbReference type="EMBL" id="SDWV01000014">
    <property type="protein sequence ID" value="RYC07479.1"/>
    <property type="molecule type" value="Genomic_DNA"/>
</dbReference>
<dbReference type="GO" id="GO:0016618">
    <property type="term" value="F:hydroxypyruvate reductase [NAD(P)H] activity"/>
    <property type="evidence" value="ECO:0007669"/>
    <property type="project" value="TreeGrafter"/>
</dbReference>
<dbReference type="PROSITE" id="PS00065">
    <property type="entry name" value="D_2_HYDROXYACID_DH_1"/>
    <property type="match status" value="1"/>
</dbReference>
<keyword evidence="4" id="KW-0520">NAD</keyword>
<evidence type="ECO:0000259" key="7">
    <source>
        <dbReference type="Pfam" id="PF02826"/>
    </source>
</evidence>
<protein>
    <submittedName>
        <fullName evidence="8">2-hydroxyacid dehydrogenase</fullName>
    </submittedName>
</protein>
<proteinExistence type="inferred from homology"/>
<evidence type="ECO:0000259" key="6">
    <source>
        <dbReference type="Pfam" id="PF00389"/>
    </source>
</evidence>
<dbReference type="PANTHER" id="PTHR10996:SF178">
    <property type="entry name" value="2-HYDROXYACID DEHYDROGENASE YGL185C-RELATED"/>
    <property type="match status" value="1"/>
</dbReference>